<keyword evidence="5" id="KW-0862">Zinc</keyword>
<dbReference type="Proteomes" id="UP000239895">
    <property type="component" value="Unassembled WGS sequence"/>
</dbReference>
<protein>
    <submittedName>
        <fullName evidence="7">Adenosine deaminase</fullName>
    </submittedName>
</protein>
<dbReference type="EMBL" id="PVTX01000005">
    <property type="protein sequence ID" value="PRZ07088.1"/>
    <property type="molecule type" value="Genomic_DNA"/>
</dbReference>
<evidence type="ECO:0000313" key="8">
    <source>
        <dbReference type="Proteomes" id="UP000239895"/>
    </source>
</evidence>
<comment type="similarity">
    <text evidence="2">Belongs to the metallo-dependent hydrolases superfamily. Adenosine and AMP deaminases family.</text>
</comment>
<dbReference type="PANTHER" id="PTHR43114:SF6">
    <property type="entry name" value="ADENINE DEAMINASE"/>
    <property type="match status" value="1"/>
</dbReference>
<evidence type="ECO:0000256" key="3">
    <source>
        <dbReference type="ARBA" id="ARBA00022723"/>
    </source>
</evidence>
<dbReference type="Pfam" id="PF00962">
    <property type="entry name" value="A_deaminase"/>
    <property type="match status" value="1"/>
</dbReference>
<gene>
    <name evidence="7" type="ORF">BCL65_105230</name>
</gene>
<evidence type="ECO:0000313" key="7">
    <source>
        <dbReference type="EMBL" id="PRZ07088.1"/>
    </source>
</evidence>
<reference evidence="7 8" key="1">
    <citation type="submission" date="2018-03" db="EMBL/GenBank/DDBJ databases">
        <title>Comparative analysis of microorganisms from saline springs in Andes Mountain Range, Colombia.</title>
        <authorList>
            <person name="Rubin E."/>
        </authorList>
    </citation>
    <scope>NUCLEOTIDE SEQUENCE [LARGE SCALE GENOMIC DNA]</scope>
    <source>
        <strain evidence="7 8">CG 23</strain>
    </source>
</reference>
<organism evidence="7 8">
    <name type="scientific">Isoptericola halotolerans</name>
    <dbReference type="NCBI Taxonomy" id="300560"/>
    <lineage>
        <taxon>Bacteria</taxon>
        <taxon>Bacillati</taxon>
        <taxon>Actinomycetota</taxon>
        <taxon>Actinomycetes</taxon>
        <taxon>Micrococcales</taxon>
        <taxon>Promicromonosporaceae</taxon>
        <taxon>Isoptericola</taxon>
    </lineage>
</organism>
<feature type="domain" description="Adenosine deaminase" evidence="6">
    <location>
        <begin position="56"/>
        <end position="383"/>
    </location>
</feature>
<evidence type="ECO:0000256" key="1">
    <source>
        <dbReference type="ARBA" id="ARBA00001947"/>
    </source>
</evidence>
<keyword evidence="8" id="KW-1185">Reference proteome</keyword>
<proteinExistence type="inferred from homology"/>
<evidence type="ECO:0000259" key="6">
    <source>
        <dbReference type="Pfam" id="PF00962"/>
    </source>
</evidence>
<dbReference type="PANTHER" id="PTHR43114">
    <property type="entry name" value="ADENINE DEAMINASE"/>
    <property type="match status" value="1"/>
</dbReference>
<keyword evidence="4" id="KW-0378">Hydrolase</keyword>
<keyword evidence="3" id="KW-0479">Metal-binding</keyword>
<dbReference type="NCBIfam" id="NF006849">
    <property type="entry name" value="PRK09358.1-5"/>
    <property type="match status" value="1"/>
</dbReference>
<dbReference type="InterPro" id="IPR006650">
    <property type="entry name" value="A/AMP_deam_AS"/>
</dbReference>
<evidence type="ECO:0000256" key="5">
    <source>
        <dbReference type="ARBA" id="ARBA00022833"/>
    </source>
</evidence>
<sequence>MAAVNHRGTTVREPAPWVEPPWRHVGHTLVHHGRGGAAGSCEWCQTVRVRDLAKLPKAHLHLHFTGSLRVSSLREMSAEHGMRLPAALTDGVALRVPADERGWFRFQRLYDSARHCVRSEADMRRLVDEAAADDAAEGSGRLEIQVDPTSYAPFVGGITPAVEIVLDEARAASAAHGLEVAVVVAASRMRHPLDARTLARLAARYAGDGPGEVVGFGLSNDERRGDTSEFAHAFRIARRAGLASVPHGGELLGPAHLQEVVGTLAPDRLGHGVRSVEDPALLASLVESGVTLEVCPASNVSLGVYERDDDVPLRTLVDAGAQVALGADDPLLFGSRLVQQYETARTVHGFTDAELADLARASVRGSRASAATKQRLLAGIDDWLSSPSHPAAG</sequence>
<dbReference type="InterPro" id="IPR006330">
    <property type="entry name" value="Ado/ade_deaminase"/>
</dbReference>
<evidence type="ECO:0000256" key="4">
    <source>
        <dbReference type="ARBA" id="ARBA00022801"/>
    </source>
</evidence>
<evidence type="ECO:0000256" key="2">
    <source>
        <dbReference type="ARBA" id="ARBA00006676"/>
    </source>
</evidence>
<dbReference type="Gene3D" id="3.20.20.140">
    <property type="entry name" value="Metal-dependent hydrolases"/>
    <property type="match status" value="1"/>
</dbReference>
<dbReference type="SUPFAM" id="SSF51556">
    <property type="entry name" value="Metallo-dependent hydrolases"/>
    <property type="match status" value="1"/>
</dbReference>
<comment type="cofactor">
    <cofactor evidence="1">
        <name>Zn(2+)</name>
        <dbReference type="ChEBI" id="CHEBI:29105"/>
    </cofactor>
</comment>
<dbReference type="InterPro" id="IPR001365">
    <property type="entry name" value="A_deaminase_dom"/>
</dbReference>
<dbReference type="InterPro" id="IPR032466">
    <property type="entry name" value="Metal_Hydrolase"/>
</dbReference>
<name>A0ABX5EEG4_9MICO</name>
<dbReference type="PROSITE" id="PS00485">
    <property type="entry name" value="A_DEAMINASE"/>
    <property type="match status" value="1"/>
</dbReference>
<comment type="caution">
    <text evidence="7">The sequence shown here is derived from an EMBL/GenBank/DDBJ whole genome shotgun (WGS) entry which is preliminary data.</text>
</comment>
<accession>A0ABX5EEG4</accession>
<dbReference type="NCBIfam" id="TIGR01430">
    <property type="entry name" value="aden_deam"/>
    <property type="match status" value="1"/>
</dbReference>